<evidence type="ECO:0000313" key="4">
    <source>
        <dbReference type="Proteomes" id="UP000317371"/>
    </source>
</evidence>
<protein>
    <submittedName>
        <fullName evidence="3">WecB/TagA/CpsF family glycosyltransferase</fullName>
    </submittedName>
</protein>
<dbReference type="RefSeq" id="WP_141611583.1">
    <property type="nucleotide sequence ID" value="NZ_VIGC02000027.1"/>
</dbReference>
<evidence type="ECO:0000313" key="3">
    <source>
        <dbReference type="EMBL" id="TQE94155.1"/>
    </source>
</evidence>
<dbReference type="CDD" id="cd06533">
    <property type="entry name" value="Glyco_transf_WecG_TagA"/>
    <property type="match status" value="1"/>
</dbReference>
<dbReference type="GO" id="GO:0016758">
    <property type="term" value="F:hexosyltransferase activity"/>
    <property type="evidence" value="ECO:0007669"/>
    <property type="project" value="TreeGrafter"/>
</dbReference>
<comment type="caution">
    <text evidence="3">The sequence shown here is derived from an EMBL/GenBank/DDBJ whole genome shotgun (WGS) entry which is preliminary data.</text>
</comment>
<keyword evidence="1" id="KW-0328">Glycosyltransferase</keyword>
<evidence type="ECO:0000256" key="2">
    <source>
        <dbReference type="ARBA" id="ARBA00022679"/>
    </source>
</evidence>
<sequence>MTPDTVAWPSVRILDVEVHRVDFPQTLAQIARWVEAPGPDAHVRQICTVNPEYVMAARRHGAFAAALQRADLRVPDGVGILWAARLLGAPMKERVTGSDGLYRICEQAARRGWRVFLLGAGPGVAERAASRLQACYPALAVVGTYSGSPAPAEWPAIRQRLEAARPDILFVAFGHPRQDLWIDSHRGELPVKVAMGVGGALDFAAGVRPRAPRRLQQLGLEWLYRLLREPWRWRRMLALPQFALLVLGQSLRQRLAGGEPGR</sequence>
<dbReference type="FunCoup" id="A0A540VBM2">
    <property type="interactions" value="61"/>
</dbReference>
<dbReference type="InParanoid" id="A0A540VBM2"/>
<keyword evidence="2 3" id="KW-0808">Transferase</keyword>
<dbReference type="NCBIfam" id="TIGR00696">
    <property type="entry name" value="wecG_tagA_cpsF"/>
    <property type="match status" value="1"/>
</dbReference>
<evidence type="ECO:0000256" key="1">
    <source>
        <dbReference type="ARBA" id="ARBA00022676"/>
    </source>
</evidence>
<accession>A0A540VBM2</accession>
<dbReference type="Pfam" id="PF03808">
    <property type="entry name" value="Glyco_tran_WecG"/>
    <property type="match status" value="1"/>
</dbReference>
<keyword evidence="4" id="KW-1185">Reference proteome</keyword>
<gene>
    <name evidence="3" type="ORF">FKZ61_18170</name>
</gene>
<organism evidence="3 4">
    <name type="scientific">Litorilinea aerophila</name>
    <dbReference type="NCBI Taxonomy" id="1204385"/>
    <lineage>
        <taxon>Bacteria</taxon>
        <taxon>Bacillati</taxon>
        <taxon>Chloroflexota</taxon>
        <taxon>Caldilineae</taxon>
        <taxon>Caldilineales</taxon>
        <taxon>Caldilineaceae</taxon>
        <taxon>Litorilinea</taxon>
    </lineage>
</organism>
<dbReference type="InterPro" id="IPR004629">
    <property type="entry name" value="WecG_TagA_CpsF"/>
</dbReference>
<dbReference type="PANTHER" id="PTHR34136">
    <property type="match status" value="1"/>
</dbReference>
<name>A0A540VBM2_9CHLR</name>
<dbReference type="Proteomes" id="UP000317371">
    <property type="component" value="Unassembled WGS sequence"/>
</dbReference>
<dbReference type="EMBL" id="VIGC01000027">
    <property type="protein sequence ID" value="TQE94155.1"/>
    <property type="molecule type" value="Genomic_DNA"/>
</dbReference>
<proteinExistence type="predicted"/>
<dbReference type="AlphaFoldDB" id="A0A540VBM2"/>
<dbReference type="PANTHER" id="PTHR34136:SF1">
    <property type="entry name" value="UDP-N-ACETYL-D-MANNOSAMINURONIC ACID TRANSFERASE"/>
    <property type="match status" value="1"/>
</dbReference>
<dbReference type="OrthoDB" id="9771846at2"/>
<reference evidence="3 4" key="1">
    <citation type="submission" date="2019-06" db="EMBL/GenBank/DDBJ databases">
        <title>Genome sequence of Litorilinea aerophila BAA-2444.</title>
        <authorList>
            <person name="Maclea K.S."/>
            <person name="Maurais E.G."/>
            <person name="Iannazzi L.C."/>
        </authorList>
    </citation>
    <scope>NUCLEOTIDE SEQUENCE [LARGE SCALE GENOMIC DNA]</scope>
    <source>
        <strain evidence="3 4">ATCC BAA-2444</strain>
    </source>
</reference>